<evidence type="ECO:0000256" key="8">
    <source>
        <dbReference type="ARBA" id="ARBA00022777"/>
    </source>
</evidence>
<comment type="catalytic activity">
    <reaction evidence="1">
        <text>ATP + protein L-histidine = ADP + protein N-phospho-L-histidine.</text>
        <dbReference type="EC" id="2.7.13.3"/>
    </reaction>
</comment>
<dbReference type="InterPro" id="IPR005467">
    <property type="entry name" value="His_kinase_dom"/>
</dbReference>
<evidence type="ECO:0000256" key="9">
    <source>
        <dbReference type="ARBA" id="ARBA00022840"/>
    </source>
</evidence>
<dbReference type="GO" id="GO:0005886">
    <property type="term" value="C:plasma membrane"/>
    <property type="evidence" value="ECO:0007669"/>
    <property type="project" value="UniProtKB-SubCell"/>
</dbReference>
<evidence type="ECO:0000256" key="10">
    <source>
        <dbReference type="ARBA" id="ARBA00023012"/>
    </source>
</evidence>
<evidence type="ECO:0000313" key="15">
    <source>
        <dbReference type="EMBL" id="PLT44211.1"/>
    </source>
</evidence>
<dbReference type="InterPro" id="IPR003660">
    <property type="entry name" value="HAMP_dom"/>
</dbReference>
<evidence type="ECO:0000259" key="13">
    <source>
        <dbReference type="PROSITE" id="PS50109"/>
    </source>
</evidence>
<evidence type="ECO:0000256" key="3">
    <source>
        <dbReference type="ARBA" id="ARBA00012438"/>
    </source>
</evidence>
<dbReference type="EC" id="2.7.13.3" evidence="3"/>
<dbReference type="InterPro" id="IPR003594">
    <property type="entry name" value="HATPase_dom"/>
</dbReference>
<reference evidence="15 16" key="1">
    <citation type="submission" date="2017-05" db="EMBL/GenBank/DDBJ databases">
        <title>Functional genome analysis of Paenibacillus pasadenensis strain R16: insights on endophytic life style and antifungal activity.</title>
        <authorList>
            <person name="Passera A."/>
            <person name="Marcolungo L."/>
            <person name="Casati P."/>
            <person name="Brasca M."/>
            <person name="Quaglino F."/>
            <person name="Delledonne M."/>
        </authorList>
    </citation>
    <scope>NUCLEOTIDE SEQUENCE [LARGE SCALE GENOMIC DNA]</scope>
    <source>
        <strain evidence="15 16">R16</strain>
    </source>
</reference>
<keyword evidence="12" id="KW-0812">Transmembrane</keyword>
<dbReference type="InterPro" id="IPR050640">
    <property type="entry name" value="Bact_2-comp_sensor_kinase"/>
</dbReference>
<dbReference type="SMART" id="SM00387">
    <property type="entry name" value="HATPase_c"/>
    <property type="match status" value="1"/>
</dbReference>
<accession>A0A2N5N1J4</accession>
<feature type="domain" description="HAMP" evidence="14">
    <location>
        <begin position="624"/>
        <end position="676"/>
    </location>
</feature>
<dbReference type="PANTHER" id="PTHR34220">
    <property type="entry name" value="SENSOR HISTIDINE KINASE YPDA"/>
    <property type="match status" value="1"/>
</dbReference>
<dbReference type="GO" id="GO:0005524">
    <property type="term" value="F:ATP binding"/>
    <property type="evidence" value="ECO:0007669"/>
    <property type="project" value="UniProtKB-KW"/>
</dbReference>
<dbReference type="PANTHER" id="PTHR34220:SF7">
    <property type="entry name" value="SENSOR HISTIDINE KINASE YPDA"/>
    <property type="match status" value="1"/>
</dbReference>
<dbReference type="AlphaFoldDB" id="A0A2N5N1J4"/>
<keyword evidence="7" id="KW-0547">Nucleotide-binding</keyword>
<evidence type="ECO:0000256" key="1">
    <source>
        <dbReference type="ARBA" id="ARBA00000085"/>
    </source>
</evidence>
<evidence type="ECO:0000256" key="12">
    <source>
        <dbReference type="SAM" id="Phobius"/>
    </source>
</evidence>
<keyword evidence="5" id="KW-0597">Phosphoprotein</keyword>
<evidence type="ECO:0000256" key="5">
    <source>
        <dbReference type="ARBA" id="ARBA00022553"/>
    </source>
</evidence>
<dbReference type="Pfam" id="PF02518">
    <property type="entry name" value="HATPase_c"/>
    <property type="match status" value="1"/>
</dbReference>
<dbReference type="InterPro" id="IPR036890">
    <property type="entry name" value="HATPase_C_sf"/>
</dbReference>
<organism evidence="15 16">
    <name type="scientific">Paenibacillus pasadenensis</name>
    <dbReference type="NCBI Taxonomy" id="217090"/>
    <lineage>
        <taxon>Bacteria</taxon>
        <taxon>Bacillati</taxon>
        <taxon>Bacillota</taxon>
        <taxon>Bacilli</taxon>
        <taxon>Bacillales</taxon>
        <taxon>Paenibacillaceae</taxon>
        <taxon>Paenibacillus</taxon>
    </lineage>
</organism>
<comment type="subcellular location">
    <subcellularLocation>
        <location evidence="2">Cell membrane</location>
        <topology evidence="2">Multi-pass membrane protein</topology>
    </subcellularLocation>
</comment>
<feature type="transmembrane region" description="Helical" evidence="12">
    <location>
        <begin position="359"/>
        <end position="378"/>
    </location>
</feature>
<name>A0A2N5N1J4_9BACL</name>
<evidence type="ECO:0000256" key="7">
    <source>
        <dbReference type="ARBA" id="ARBA00022741"/>
    </source>
</evidence>
<dbReference type="SMART" id="SM00304">
    <property type="entry name" value="HAMP"/>
    <property type="match status" value="1"/>
</dbReference>
<sequence length="912" mass="104095">MTLLMALATQVVLMCIGYRYAGSVSRAMSEQTESLQAEQFQRNTLNELSDMNSLMLLLQTSDYSNLFRNLMKLRPEEYVAREKELLNEKLDSLRISPELFQSIYFIGSNQNQLSYRKTVGGEFKEMPDLNIDALSYAKIYDFFISNYNQISRYGKGEYLSKYRETSGLLSEENRASIEAMIDDLDDQPVMVRGNKNILVLFVLNKDLFRRVMPDGIGDARFSVVNAKDQLLWSTSDEASFRSAVVQAQGTDKEGADGNRHTVLPLPTFDLRIVYTSEKTDDFLKQSDLLRRLVLVSGLTLAAVSIFTYAYLKQIFRPFRTVSSRLKNKLVNANNEMVLLPIPEAIVRNRFRRISMRTQFMIMFSAALMLPAVVNGLLFSRTINSEVSSWISQSADKLGKWSVTSIGNQIRYAKNVTNQIGSSRQFQNYLIDNQVNRAVSEDQVDLKLFPGLNDISYFVLLDDSGKSMYSSIFSNNIDNFKTDFRLLENRDDAYWLTQYRDVFNHLSVAVVKRLDIQFQNRAAYLLVVPKDTLFRLVETDQIRVAFVITDSNGERVNAYRTMTEASKSGLTYRYSDRLAGTSWKIELEFMFNDALVKSQAFQQQYALSIMLVFVIAAGAAIAMAYVLTRPIQRLRETMHAAEGDGIPRQLDQEQRGELAGIVTSYNRMIAQLELTTAQNRRITEENAQNKIRQNELMSLKTQAELHMLQAQINPHFLYNTLEMINMQSMRNGNREVSSTVNALADLLRYSIAKGADTAPLDRELNHAANYLKIQQARFGSFDYSFEIEAEARPYPVLRFILQPILENSIKHGFEGWEEGGRIVIRAERLEAGLELTVSDNGIGMSEKDRARLETEWASGLSEWSLEDRGIGLKNVYLRLKLYYKEGMSMAIESGPMQGTTVRIRLPWTEGEEA</sequence>
<feature type="transmembrane region" description="Helical" evidence="12">
    <location>
        <begin position="604"/>
        <end position="627"/>
    </location>
</feature>
<protein>
    <recommendedName>
        <fullName evidence="3">histidine kinase</fullName>
        <ecNumber evidence="3">2.7.13.3</ecNumber>
    </recommendedName>
</protein>
<dbReference type="Proteomes" id="UP000234789">
    <property type="component" value="Unassembled WGS sequence"/>
</dbReference>
<evidence type="ECO:0000313" key="16">
    <source>
        <dbReference type="Proteomes" id="UP000234789"/>
    </source>
</evidence>
<keyword evidence="4" id="KW-1003">Cell membrane</keyword>
<keyword evidence="10" id="KW-0902">Two-component regulatory system</keyword>
<gene>
    <name evidence="15" type="ORF">B8V81_2642</name>
</gene>
<dbReference type="EMBL" id="NFEZ01000004">
    <property type="protein sequence ID" value="PLT44211.1"/>
    <property type="molecule type" value="Genomic_DNA"/>
</dbReference>
<dbReference type="Gene3D" id="3.30.565.10">
    <property type="entry name" value="Histidine kinase-like ATPase, C-terminal domain"/>
    <property type="match status" value="1"/>
</dbReference>
<feature type="domain" description="Histidine kinase" evidence="13">
    <location>
        <begin position="796"/>
        <end position="908"/>
    </location>
</feature>
<dbReference type="InterPro" id="IPR010559">
    <property type="entry name" value="Sig_transdc_His_kin_internal"/>
</dbReference>
<dbReference type="Pfam" id="PF06580">
    <property type="entry name" value="His_kinase"/>
    <property type="match status" value="1"/>
</dbReference>
<evidence type="ECO:0000256" key="2">
    <source>
        <dbReference type="ARBA" id="ARBA00004651"/>
    </source>
</evidence>
<evidence type="ECO:0000256" key="11">
    <source>
        <dbReference type="ARBA" id="ARBA00023136"/>
    </source>
</evidence>
<proteinExistence type="predicted"/>
<dbReference type="GO" id="GO:0000155">
    <property type="term" value="F:phosphorelay sensor kinase activity"/>
    <property type="evidence" value="ECO:0007669"/>
    <property type="project" value="InterPro"/>
</dbReference>
<comment type="caution">
    <text evidence="15">The sequence shown here is derived from an EMBL/GenBank/DDBJ whole genome shotgun (WGS) entry which is preliminary data.</text>
</comment>
<feature type="transmembrane region" description="Helical" evidence="12">
    <location>
        <begin position="292"/>
        <end position="311"/>
    </location>
</feature>
<evidence type="ECO:0000259" key="14">
    <source>
        <dbReference type="PROSITE" id="PS50885"/>
    </source>
</evidence>
<dbReference type="PROSITE" id="PS50885">
    <property type="entry name" value="HAMP"/>
    <property type="match status" value="1"/>
</dbReference>
<evidence type="ECO:0000256" key="4">
    <source>
        <dbReference type="ARBA" id="ARBA00022475"/>
    </source>
</evidence>
<keyword evidence="9" id="KW-0067">ATP-binding</keyword>
<dbReference type="SUPFAM" id="SSF55874">
    <property type="entry name" value="ATPase domain of HSP90 chaperone/DNA topoisomerase II/histidine kinase"/>
    <property type="match status" value="1"/>
</dbReference>
<keyword evidence="8 15" id="KW-0418">Kinase</keyword>
<evidence type="ECO:0000256" key="6">
    <source>
        <dbReference type="ARBA" id="ARBA00022679"/>
    </source>
</evidence>
<dbReference type="PROSITE" id="PS50109">
    <property type="entry name" value="HIS_KIN"/>
    <property type="match status" value="1"/>
</dbReference>
<keyword evidence="11 12" id="KW-0472">Membrane</keyword>
<keyword evidence="16" id="KW-1185">Reference proteome</keyword>
<dbReference type="Gene3D" id="6.10.340.10">
    <property type="match status" value="1"/>
</dbReference>
<keyword evidence="12" id="KW-1133">Transmembrane helix</keyword>
<keyword evidence="6" id="KW-0808">Transferase</keyword>